<evidence type="ECO:0000256" key="2">
    <source>
        <dbReference type="ARBA" id="ARBA00022801"/>
    </source>
</evidence>
<keyword evidence="4" id="KW-0812">Transmembrane</keyword>
<comment type="similarity">
    <text evidence="1">Belongs to the DNase II family.</text>
</comment>
<name>A0A812LXT6_9DINO</name>
<dbReference type="InterPro" id="IPR004947">
    <property type="entry name" value="DNase_II"/>
</dbReference>
<dbReference type="GO" id="GO:0004531">
    <property type="term" value="F:deoxyribonuclease II activity"/>
    <property type="evidence" value="ECO:0007669"/>
    <property type="project" value="InterPro"/>
</dbReference>
<protein>
    <submittedName>
        <fullName evidence="5">Uncharacterized protein</fullName>
    </submittedName>
</protein>
<dbReference type="AlphaFoldDB" id="A0A812LXT6"/>
<feature type="transmembrane region" description="Helical" evidence="4">
    <location>
        <begin position="21"/>
        <end position="42"/>
    </location>
</feature>
<proteinExistence type="inferred from homology"/>
<dbReference type="PANTHER" id="PTHR10858:SF23">
    <property type="entry name" value="DEOXYRIBONUCLEASE II"/>
    <property type="match status" value="1"/>
</dbReference>
<keyword evidence="6" id="KW-1185">Reference proteome</keyword>
<evidence type="ECO:0000256" key="1">
    <source>
        <dbReference type="ARBA" id="ARBA00007527"/>
    </source>
</evidence>
<keyword evidence="2" id="KW-0378">Hydrolase</keyword>
<keyword evidence="4" id="KW-1133">Transmembrane helix</keyword>
<evidence type="ECO:0000313" key="6">
    <source>
        <dbReference type="Proteomes" id="UP000604046"/>
    </source>
</evidence>
<organism evidence="5 6">
    <name type="scientific">Symbiodinium natans</name>
    <dbReference type="NCBI Taxonomy" id="878477"/>
    <lineage>
        <taxon>Eukaryota</taxon>
        <taxon>Sar</taxon>
        <taxon>Alveolata</taxon>
        <taxon>Dinophyceae</taxon>
        <taxon>Suessiales</taxon>
        <taxon>Symbiodiniaceae</taxon>
        <taxon>Symbiodinium</taxon>
    </lineage>
</organism>
<evidence type="ECO:0000256" key="3">
    <source>
        <dbReference type="SAM" id="MobiDB-lite"/>
    </source>
</evidence>
<dbReference type="Pfam" id="PF03265">
    <property type="entry name" value="DNase_II"/>
    <property type="match status" value="1"/>
</dbReference>
<accession>A0A812LXT6</accession>
<dbReference type="OrthoDB" id="412098at2759"/>
<keyword evidence="4" id="KW-0472">Membrane</keyword>
<dbReference type="EMBL" id="CAJNDS010001313">
    <property type="protein sequence ID" value="CAE7254967.1"/>
    <property type="molecule type" value="Genomic_DNA"/>
</dbReference>
<gene>
    <name evidence="5" type="ORF">SNAT2548_LOCUS12940</name>
</gene>
<feature type="region of interest" description="Disordered" evidence="3">
    <location>
        <begin position="454"/>
        <end position="488"/>
    </location>
</feature>
<evidence type="ECO:0000313" key="5">
    <source>
        <dbReference type="EMBL" id="CAE7254967.1"/>
    </source>
</evidence>
<dbReference type="PANTHER" id="PTHR10858">
    <property type="entry name" value="DEOXYRIBONUCLEASE II"/>
    <property type="match status" value="1"/>
</dbReference>
<reference evidence="5" key="1">
    <citation type="submission" date="2021-02" db="EMBL/GenBank/DDBJ databases">
        <authorList>
            <person name="Dougan E. K."/>
            <person name="Rhodes N."/>
            <person name="Thang M."/>
            <person name="Chan C."/>
        </authorList>
    </citation>
    <scope>NUCLEOTIDE SEQUENCE</scope>
</reference>
<sequence length="538" mass="56346">METLHLETPVKSCKEKVRASLVFGISLCAAVGLFAKLANLAAGSEWSEPAGLFLAKGATSPAPLLGDGTAVDWWFAFKPTTDAFPECSTKITCMFGGSTESYKGWGLQYVLSHGTKGQTSAMQLHSDCLGNGDDPVAKTFAQVYSGSAPNYVIWNDQFYDDPELNIQPPCVKYCAGPWGHSKGVMAWDEDGTGFIMQVTTPDWPGTGSASKPRSTQGNTLGCVKDDNIKVAQHFFALRLATLDDTRTVLQALQRASVATDPSNDQLVKLTSGPAELSSLAKQLGRQVLDNLTPFSETLSVKTTSQVRLIAKPSGLHVPPWLMVSSLLGAPLRTASWWGKPEINSTKAGFVPGCWNKTLQAPKEVQVALSGQFGGKTFSLEGHPTTNGNHAKLAHSLSGSKLTILADMNQQGSLNGNAGGEDSCEISQNGRGGLFFVVEDDVLHTGMSELLKGATADYAGGSPGPSPSPGPGPSPSPGPSPGPSPAGSCGGSGVSWSTCKSRSGCTYVHKEDAKSCGVEGYGCYAPSSLSAACPKSMWA</sequence>
<dbReference type="Proteomes" id="UP000604046">
    <property type="component" value="Unassembled WGS sequence"/>
</dbReference>
<comment type="caution">
    <text evidence="5">The sequence shown here is derived from an EMBL/GenBank/DDBJ whole genome shotgun (WGS) entry which is preliminary data.</text>
</comment>
<evidence type="ECO:0000256" key="4">
    <source>
        <dbReference type="SAM" id="Phobius"/>
    </source>
</evidence>
<feature type="compositionally biased region" description="Pro residues" evidence="3">
    <location>
        <begin position="463"/>
        <end position="483"/>
    </location>
</feature>